<evidence type="ECO:0000256" key="3">
    <source>
        <dbReference type="SAM" id="SignalP"/>
    </source>
</evidence>
<reference evidence="4 5" key="1">
    <citation type="submission" date="2021-03" db="EMBL/GenBank/DDBJ databases">
        <authorList>
            <person name="King G.J."/>
            <person name="Bancroft I."/>
            <person name="Baten A."/>
            <person name="Bloomfield J."/>
            <person name="Borpatragohain P."/>
            <person name="He Z."/>
            <person name="Irish N."/>
            <person name="Irwin J."/>
            <person name="Liu K."/>
            <person name="Mauleon R.P."/>
            <person name="Moore J."/>
            <person name="Morris R."/>
            <person name="Ostergaard L."/>
            <person name="Wang B."/>
            <person name="Wells R."/>
        </authorList>
    </citation>
    <scope>NUCLEOTIDE SEQUENCE [LARGE SCALE GENOMIC DNA]</scope>
    <source>
        <strain evidence="4">R-o-18</strain>
        <tissue evidence="4">Leaf</tissue>
    </source>
</reference>
<keyword evidence="2" id="KW-1133">Transmembrane helix</keyword>
<keyword evidence="5" id="KW-1185">Reference proteome</keyword>
<feature type="compositionally biased region" description="Pro residues" evidence="1">
    <location>
        <begin position="48"/>
        <end position="76"/>
    </location>
</feature>
<dbReference type="PANTHER" id="PTHR35094">
    <property type="entry name" value="LEUCINE-RICH REPEAT EXTENSIN-LIKE PROTEIN 2"/>
    <property type="match status" value="1"/>
</dbReference>
<accession>A0ABQ7L2G8</accession>
<keyword evidence="2" id="KW-0472">Membrane</keyword>
<keyword evidence="3" id="KW-0732">Signal</keyword>
<dbReference type="PANTHER" id="PTHR35094:SF8">
    <property type="entry name" value="GENOME ASSEMBLY, CHROMOSOME: A07"/>
    <property type="match status" value="1"/>
</dbReference>
<evidence type="ECO:0000256" key="2">
    <source>
        <dbReference type="SAM" id="Phobius"/>
    </source>
</evidence>
<feature type="region of interest" description="Disordered" evidence="1">
    <location>
        <begin position="39"/>
        <end position="76"/>
    </location>
</feature>
<dbReference type="Proteomes" id="UP000823674">
    <property type="component" value="Chromosome A07"/>
</dbReference>
<evidence type="ECO:0000256" key="1">
    <source>
        <dbReference type="SAM" id="MobiDB-lite"/>
    </source>
</evidence>
<evidence type="ECO:0000313" key="5">
    <source>
        <dbReference type="Proteomes" id="UP000823674"/>
    </source>
</evidence>
<proteinExistence type="predicted"/>
<feature type="signal peptide" evidence="3">
    <location>
        <begin position="1"/>
        <end position="27"/>
    </location>
</feature>
<gene>
    <name evidence="4" type="primary">A07p044390.1_BraROA</name>
    <name evidence="4" type="ORF">IGI04_028633</name>
</gene>
<keyword evidence="2" id="KW-0812">Transmembrane</keyword>
<dbReference type="EMBL" id="JADBGQ010000009">
    <property type="protein sequence ID" value="KAG5380791.1"/>
    <property type="molecule type" value="Genomic_DNA"/>
</dbReference>
<organism evidence="4 5">
    <name type="scientific">Brassica rapa subsp. trilocularis</name>
    <dbReference type="NCBI Taxonomy" id="1813537"/>
    <lineage>
        <taxon>Eukaryota</taxon>
        <taxon>Viridiplantae</taxon>
        <taxon>Streptophyta</taxon>
        <taxon>Embryophyta</taxon>
        <taxon>Tracheophyta</taxon>
        <taxon>Spermatophyta</taxon>
        <taxon>Magnoliopsida</taxon>
        <taxon>eudicotyledons</taxon>
        <taxon>Gunneridae</taxon>
        <taxon>Pentapetalae</taxon>
        <taxon>rosids</taxon>
        <taxon>malvids</taxon>
        <taxon>Brassicales</taxon>
        <taxon>Brassicaceae</taxon>
        <taxon>Brassiceae</taxon>
        <taxon>Brassica</taxon>
    </lineage>
</organism>
<feature type="transmembrane region" description="Helical" evidence="2">
    <location>
        <begin position="140"/>
        <end position="160"/>
    </location>
</feature>
<comment type="caution">
    <text evidence="4">The sequence shown here is derived from an EMBL/GenBank/DDBJ whole genome shotgun (WGS) entry which is preliminary data.</text>
</comment>
<evidence type="ECO:0000313" key="4">
    <source>
        <dbReference type="EMBL" id="KAG5380791.1"/>
    </source>
</evidence>
<protein>
    <submittedName>
        <fullName evidence="4">Uncharacterized protein</fullName>
    </submittedName>
</protein>
<feature type="chain" id="PRO_5045710565" evidence="3">
    <location>
        <begin position="28"/>
        <end position="304"/>
    </location>
</feature>
<name>A0ABQ7L2G8_BRACM</name>
<sequence length="304" mass="32674">MPETSRRSKPLAVTIFMAIAFPMMINALDSPAARKLDEEPIKCTPCLQKPPPPPPSPPPPSPSCPPPPRPPTPPKTSYCPPPPSTYIYMTGPPGELYPVDQQFGAAAAKSFRVVKVSGLIAFGVMVFHKKKTMAMMSKRCSHLLSLLFVSTLLSFPFITISETPCPYPCYPPPTGGGSTQPAGYYPPPTGYYPPPTGYYPPPTGNVPNYPSPPYVGGDSGGGYYGPPPPDPILPYFPFYYRKPPHQTDQSSSSSVSVGSTVKIVTVASVLALLLGYKCNTTNVENVTFGWCDFVGGCYGMDYCT</sequence>